<reference evidence="1 2" key="1">
    <citation type="submission" date="2014-03" db="EMBL/GenBank/DDBJ databases">
        <title>Draft Genome Sequences of Four Burkholderia Strains.</title>
        <authorList>
            <person name="Liu X.Y."/>
            <person name="Li C.X."/>
            <person name="Xu J.H."/>
        </authorList>
    </citation>
    <scope>NUCLEOTIDE SEQUENCE [LARGE SCALE GENOMIC DNA]</scope>
    <source>
        <strain evidence="1 2">DSM 50014</strain>
    </source>
</reference>
<dbReference type="RefSeq" id="WP_035936238.1">
    <property type="nucleotide sequence ID" value="NZ_CADFFX010000009.1"/>
</dbReference>
<accession>A0A069PAW4</accession>
<evidence type="ECO:0000313" key="1">
    <source>
        <dbReference type="EMBL" id="KDR37795.1"/>
    </source>
</evidence>
<comment type="caution">
    <text evidence="1">The sequence shown here is derived from an EMBL/GenBank/DDBJ whole genome shotgun (WGS) entry which is preliminary data.</text>
</comment>
<dbReference type="STRING" id="60547.GCA_000751215_04759"/>
<name>A0A069PAW4_9BURK</name>
<gene>
    <name evidence="1" type="ORF">BG61_07060</name>
</gene>
<sequence>MTPVALYITPHYIASVRTGRGRACFEGTVRFVGVEALPFNIEHVCLLDRDTAIEALFDAVRDAERLLNAV</sequence>
<keyword evidence="2" id="KW-1185">Reference proteome</keyword>
<proteinExistence type="predicted"/>
<dbReference type="AlphaFoldDB" id="A0A069PAW4"/>
<protein>
    <submittedName>
        <fullName evidence="1">Uncharacterized protein</fullName>
    </submittedName>
</protein>
<organism evidence="1 2">
    <name type="scientific">Caballeronia glathei</name>
    <dbReference type="NCBI Taxonomy" id="60547"/>
    <lineage>
        <taxon>Bacteria</taxon>
        <taxon>Pseudomonadati</taxon>
        <taxon>Pseudomonadota</taxon>
        <taxon>Betaproteobacteria</taxon>
        <taxon>Burkholderiales</taxon>
        <taxon>Burkholderiaceae</taxon>
        <taxon>Caballeronia</taxon>
    </lineage>
</organism>
<dbReference type="EMBL" id="JFHC01000137">
    <property type="protein sequence ID" value="KDR37795.1"/>
    <property type="molecule type" value="Genomic_DNA"/>
</dbReference>
<evidence type="ECO:0000313" key="2">
    <source>
        <dbReference type="Proteomes" id="UP000027466"/>
    </source>
</evidence>
<dbReference type="Proteomes" id="UP000027466">
    <property type="component" value="Unassembled WGS sequence"/>
</dbReference>